<accession>A0A6A4N9M0</accession>
<dbReference type="AlphaFoldDB" id="A0A6A4N9M0"/>
<dbReference type="Proteomes" id="UP000447434">
    <property type="component" value="Chromosome 24"/>
</dbReference>
<gene>
    <name evidence="1" type="ORF">Lalb_Chr24g0400781</name>
</gene>
<proteinExistence type="predicted"/>
<keyword evidence="2" id="KW-1185">Reference proteome</keyword>
<organism evidence="1 2">
    <name type="scientific">Lupinus albus</name>
    <name type="common">White lupine</name>
    <name type="synonym">Lupinus termis</name>
    <dbReference type="NCBI Taxonomy" id="3870"/>
    <lineage>
        <taxon>Eukaryota</taxon>
        <taxon>Viridiplantae</taxon>
        <taxon>Streptophyta</taxon>
        <taxon>Embryophyta</taxon>
        <taxon>Tracheophyta</taxon>
        <taxon>Spermatophyta</taxon>
        <taxon>Magnoliopsida</taxon>
        <taxon>eudicotyledons</taxon>
        <taxon>Gunneridae</taxon>
        <taxon>Pentapetalae</taxon>
        <taxon>rosids</taxon>
        <taxon>fabids</taxon>
        <taxon>Fabales</taxon>
        <taxon>Fabaceae</taxon>
        <taxon>Papilionoideae</taxon>
        <taxon>50 kb inversion clade</taxon>
        <taxon>genistoids sensu lato</taxon>
        <taxon>core genistoids</taxon>
        <taxon>Genisteae</taxon>
        <taxon>Lupinus</taxon>
    </lineage>
</organism>
<reference evidence="2" key="1">
    <citation type="journal article" date="2020" name="Nat. Commun.">
        <title>Genome sequence of the cluster root forming white lupin.</title>
        <authorList>
            <person name="Hufnagel B."/>
            <person name="Marques A."/>
            <person name="Soriano A."/>
            <person name="Marques L."/>
            <person name="Divol F."/>
            <person name="Doumas P."/>
            <person name="Sallet E."/>
            <person name="Mancinotti D."/>
            <person name="Carrere S."/>
            <person name="Marande W."/>
            <person name="Arribat S."/>
            <person name="Keller J."/>
            <person name="Huneau C."/>
            <person name="Blein T."/>
            <person name="Aime D."/>
            <person name="Laguerre M."/>
            <person name="Taylor J."/>
            <person name="Schubert V."/>
            <person name="Nelson M."/>
            <person name="Geu-Flores F."/>
            <person name="Crespi M."/>
            <person name="Gallardo-Guerrero K."/>
            <person name="Delaux P.-M."/>
            <person name="Salse J."/>
            <person name="Berges H."/>
            <person name="Guyot R."/>
            <person name="Gouzy J."/>
            <person name="Peret B."/>
        </authorList>
    </citation>
    <scope>NUCLEOTIDE SEQUENCE [LARGE SCALE GENOMIC DNA]</scope>
    <source>
        <strain evidence="2">cv. Amiga</strain>
    </source>
</reference>
<evidence type="ECO:0000313" key="2">
    <source>
        <dbReference type="Proteomes" id="UP000447434"/>
    </source>
</evidence>
<dbReference type="EMBL" id="WOCE01000024">
    <property type="protein sequence ID" value="KAE9586340.1"/>
    <property type="molecule type" value="Genomic_DNA"/>
</dbReference>
<protein>
    <submittedName>
        <fullName evidence="1">Uncharacterized protein</fullName>
    </submittedName>
</protein>
<name>A0A6A4N9M0_LUPAL</name>
<evidence type="ECO:0000313" key="1">
    <source>
        <dbReference type="EMBL" id="KAE9586340.1"/>
    </source>
</evidence>
<comment type="caution">
    <text evidence="1">The sequence shown here is derived from an EMBL/GenBank/DDBJ whole genome shotgun (WGS) entry which is preliminary data.</text>
</comment>
<sequence length="60" mass="6556">MVFVGGRGALMLSPLSSSESLVAIAISWMPSHPRSHGSGTIPWPPIWSSLMGFLFDQRDR</sequence>